<dbReference type="InterPro" id="IPR045584">
    <property type="entry name" value="Pilin-like"/>
</dbReference>
<proteinExistence type="predicted"/>
<reference evidence="2" key="1">
    <citation type="journal article" date="2015" name="Proc. Natl. Acad. Sci. U.S.A.">
        <title>Networks of energetic and metabolic interactions define dynamics in microbial communities.</title>
        <authorList>
            <person name="Embree M."/>
            <person name="Liu J.K."/>
            <person name="Al-Bassam M.M."/>
            <person name="Zengler K."/>
        </authorList>
    </citation>
    <scope>NUCLEOTIDE SEQUENCE</scope>
</reference>
<protein>
    <submittedName>
        <fullName evidence="2">Msha pilin protein msha</fullName>
    </submittedName>
</protein>
<feature type="transmembrane region" description="Helical" evidence="1">
    <location>
        <begin position="12"/>
        <end position="36"/>
    </location>
</feature>
<gene>
    <name evidence="2" type="ORF">ASZ90_002242</name>
</gene>
<organism evidence="2">
    <name type="scientific">hydrocarbon metagenome</name>
    <dbReference type="NCBI Taxonomy" id="938273"/>
    <lineage>
        <taxon>unclassified sequences</taxon>
        <taxon>metagenomes</taxon>
        <taxon>ecological metagenomes</taxon>
    </lineage>
</organism>
<evidence type="ECO:0000256" key="1">
    <source>
        <dbReference type="SAM" id="Phobius"/>
    </source>
</evidence>
<dbReference type="Pfam" id="PF07963">
    <property type="entry name" value="N_methyl"/>
    <property type="match status" value="1"/>
</dbReference>
<sequence>MEKRAALGQRGFTLIEIIAVLVILGILAAVAIPRFYGLQQEAADKVAESARAAAYSALSLGWAASQLGRADAPAGPADACTAITTEGDTITSIACAGATWPASGGTSAITVTYAGGTAATLTGTWTAP</sequence>
<name>A0A0W8G418_9ZZZZ</name>
<accession>A0A0W8G418</accession>
<keyword evidence="1" id="KW-0472">Membrane</keyword>
<evidence type="ECO:0000313" key="2">
    <source>
        <dbReference type="EMBL" id="KUG27912.1"/>
    </source>
</evidence>
<dbReference type="SUPFAM" id="SSF54523">
    <property type="entry name" value="Pili subunits"/>
    <property type="match status" value="1"/>
</dbReference>
<dbReference type="Gene3D" id="3.30.700.10">
    <property type="entry name" value="Glycoprotein, Type 4 Pilin"/>
    <property type="match status" value="1"/>
</dbReference>
<dbReference type="PROSITE" id="PS00409">
    <property type="entry name" value="PROKAR_NTER_METHYL"/>
    <property type="match status" value="1"/>
</dbReference>
<dbReference type="NCBIfam" id="TIGR02532">
    <property type="entry name" value="IV_pilin_GFxxxE"/>
    <property type="match status" value="1"/>
</dbReference>
<dbReference type="AlphaFoldDB" id="A0A0W8G418"/>
<dbReference type="EMBL" id="LNQE01000276">
    <property type="protein sequence ID" value="KUG27912.1"/>
    <property type="molecule type" value="Genomic_DNA"/>
</dbReference>
<keyword evidence="1" id="KW-0812">Transmembrane</keyword>
<comment type="caution">
    <text evidence="2">The sequence shown here is derived from an EMBL/GenBank/DDBJ whole genome shotgun (WGS) entry which is preliminary data.</text>
</comment>
<dbReference type="InterPro" id="IPR012902">
    <property type="entry name" value="N_methyl_site"/>
</dbReference>
<keyword evidence="1" id="KW-1133">Transmembrane helix</keyword>